<evidence type="ECO:0000313" key="2">
    <source>
        <dbReference type="Proteomes" id="UP000023351"/>
    </source>
</evidence>
<comment type="caution">
    <text evidence="1">The sequence shown here is derived from an EMBL/GenBank/DDBJ whole genome shotgun (WGS) entry which is preliminary data.</text>
</comment>
<dbReference type="Proteomes" id="UP000023351">
    <property type="component" value="Unassembled WGS sequence"/>
</dbReference>
<proteinExistence type="predicted"/>
<organism evidence="1 2">
    <name type="scientific">Mycobacteroides abscessus subsp. bolletii 1513</name>
    <dbReference type="NCBI Taxonomy" id="1299321"/>
    <lineage>
        <taxon>Bacteria</taxon>
        <taxon>Bacillati</taxon>
        <taxon>Actinomycetota</taxon>
        <taxon>Actinomycetes</taxon>
        <taxon>Mycobacteriales</taxon>
        <taxon>Mycobacteriaceae</taxon>
        <taxon>Mycobacteroides</taxon>
        <taxon>Mycobacteroides abscessus</taxon>
    </lineage>
</organism>
<dbReference type="AlphaFoldDB" id="X8DEU3"/>
<dbReference type="PATRIC" id="fig|1299321.3.peg.4304"/>
<reference evidence="1 2" key="1">
    <citation type="submission" date="2013-12" db="EMBL/GenBank/DDBJ databases">
        <authorList>
            <person name="Zelazny A."/>
            <person name="Olivier K."/>
            <person name="Holland S."/>
            <person name="Lenaerts A."/>
            <person name="Ordway D."/>
            <person name="DeGroote M.A."/>
            <person name="Parker T."/>
            <person name="Sizemore C."/>
            <person name="Tallon L.J."/>
            <person name="Sadzewicz L.K."/>
            <person name="Sengamalay N."/>
            <person name="Fraser C.M."/>
            <person name="Hine E."/>
            <person name="Shefchek K.A."/>
            <person name="Das S.P."/>
            <person name="Tettelin H."/>
        </authorList>
    </citation>
    <scope>NUCLEOTIDE SEQUENCE [LARGE SCALE GENOMIC DNA]</scope>
    <source>
        <strain evidence="1 2">1513</strain>
    </source>
</reference>
<dbReference type="EMBL" id="JAOJ01000003">
    <property type="protein sequence ID" value="EUA66859.1"/>
    <property type="molecule type" value="Genomic_DNA"/>
</dbReference>
<protein>
    <submittedName>
        <fullName evidence="1">Uncharacterized protein</fullName>
    </submittedName>
</protein>
<accession>X8DEU3</accession>
<name>X8DEU3_9MYCO</name>
<evidence type="ECO:0000313" key="1">
    <source>
        <dbReference type="EMBL" id="EUA66859.1"/>
    </source>
</evidence>
<sequence>MTSQPVALTARKYHRASAIRARQHCLIGGFEILATNLRGPRPNGLPQLLSVRGVRPVEDVCARPPGDSDLAVIIPENLNLSFPVGEIFVVRVPGRDDSHQFGIHGPLPQGLWAARQHQQSADARHGLPAGGFGDERMFALAERSVPPLVKFRGPGVEAVRAPAHGAVGIGP</sequence>
<gene>
    <name evidence="1" type="ORF">I540_4467</name>
</gene>